<feature type="region of interest" description="Disordered" evidence="1">
    <location>
        <begin position="796"/>
        <end position="815"/>
    </location>
</feature>
<proteinExistence type="predicted"/>
<dbReference type="PROSITE" id="PS51257">
    <property type="entry name" value="PROKAR_LIPOPROTEIN"/>
    <property type="match status" value="1"/>
</dbReference>
<gene>
    <name evidence="3" type="ORF">J34TS1_63060</name>
</gene>
<accession>A0A919YJ03</accession>
<feature type="compositionally biased region" description="Polar residues" evidence="1">
    <location>
        <begin position="801"/>
        <end position="815"/>
    </location>
</feature>
<keyword evidence="4" id="KW-1185">Reference proteome</keyword>
<dbReference type="RefSeq" id="WP_212981516.1">
    <property type="nucleotide sequence ID" value="NZ_AP025343.1"/>
</dbReference>
<evidence type="ECO:0000313" key="3">
    <source>
        <dbReference type="EMBL" id="GIO51541.1"/>
    </source>
</evidence>
<dbReference type="Pfam" id="PF16147">
    <property type="entry name" value="DUF4855"/>
    <property type="match status" value="1"/>
</dbReference>
<dbReference type="Proteomes" id="UP000682811">
    <property type="component" value="Unassembled WGS sequence"/>
</dbReference>
<keyword evidence="2" id="KW-0732">Signal</keyword>
<comment type="caution">
    <text evidence="3">The sequence shown here is derived from an EMBL/GenBank/DDBJ whole genome shotgun (WGS) entry which is preliminary data.</text>
</comment>
<evidence type="ECO:0000256" key="1">
    <source>
        <dbReference type="SAM" id="MobiDB-lite"/>
    </source>
</evidence>
<dbReference type="EMBL" id="BORT01000056">
    <property type="protein sequence ID" value="GIO51541.1"/>
    <property type="molecule type" value="Genomic_DNA"/>
</dbReference>
<dbReference type="Gene3D" id="2.60.120.260">
    <property type="entry name" value="Galactose-binding domain-like"/>
    <property type="match status" value="1"/>
</dbReference>
<evidence type="ECO:0008006" key="5">
    <source>
        <dbReference type="Google" id="ProtNLM"/>
    </source>
</evidence>
<dbReference type="AlphaFoldDB" id="A0A919YJ03"/>
<dbReference type="InterPro" id="IPR032329">
    <property type="entry name" value="DUF4855"/>
</dbReference>
<protein>
    <recommendedName>
        <fullName evidence="5">F5/8 type C domain-containing protein</fullName>
    </recommendedName>
</protein>
<evidence type="ECO:0000313" key="4">
    <source>
        <dbReference type="Proteomes" id="UP000682811"/>
    </source>
</evidence>
<feature type="chain" id="PRO_5038123523" description="F5/8 type C domain-containing protein" evidence="2">
    <location>
        <begin position="36"/>
        <end position="815"/>
    </location>
</feature>
<organism evidence="3 4">
    <name type="scientific">Paenibacillus azoreducens</name>
    <dbReference type="NCBI Taxonomy" id="116718"/>
    <lineage>
        <taxon>Bacteria</taxon>
        <taxon>Bacillati</taxon>
        <taxon>Bacillota</taxon>
        <taxon>Bacilli</taxon>
        <taxon>Bacillales</taxon>
        <taxon>Paenibacillaceae</taxon>
        <taxon>Paenibacillus</taxon>
    </lineage>
</organism>
<name>A0A919YJ03_9BACL</name>
<evidence type="ECO:0000256" key="2">
    <source>
        <dbReference type="SAM" id="SignalP"/>
    </source>
</evidence>
<reference evidence="3 4" key="1">
    <citation type="submission" date="2021-03" db="EMBL/GenBank/DDBJ databases">
        <title>Antimicrobial resistance genes in bacteria isolated from Japanese honey, and their potential for conferring macrolide and lincosamide resistance in the American foulbrood pathogen Paenibacillus larvae.</title>
        <authorList>
            <person name="Okamoto M."/>
            <person name="Kumagai M."/>
            <person name="Kanamori H."/>
            <person name="Takamatsu D."/>
        </authorList>
    </citation>
    <scope>NUCLEOTIDE SEQUENCE [LARGE SCALE GENOMIC DNA]</scope>
    <source>
        <strain evidence="3 4">J34TS1</strain>
    </source>
</reference>
<sequence length="815" mass="91068">MIAIRLKKKWAVFPGIYLTIACLMLQLFIPSAANAEETASLAKQPQDVNLALNKPVTVSEPNAIFDTIQGIGKYGKESSLDEAGKLTDGRYGDIANWENTKDWFVFYRKLKREVVVDLEEMSTVKRIATGFGQRNDVGIAPPVAVRFYASQDGTDYRYLGKAAPDEPLYFARTLTASDMHRKTYVLDRLADGSHLNIQARYIKLEFAINFFGWMDEIEVWGQPGVSGETTPLPEFDSEWEPGHYPMPGSAEAAGIKDQFLWYSGPMKTGSEYFTDWTKEKAEAFLAYKDIYGNIRDWFFTDLLALPVTSMVTPSGSDASGNARFVTMDDLNAYLDFIFAPGAQLSAIDEAAGSINRLLKTKQTVRVTVAIPQIEESSDFGDVSGNGEPFSLRAADFAGKVDDPGSYEGLKQMNELAFRNKTAAVKWYIDKVGRLFQEKEFSNLKLDGFYWYHERIGETTGEAELIQETAKLLHGRGRTFTWIPYIGPGSAYQWRDLGFDAASIQPGFAFGVSKKAIFPNVAELARKTGASVEVEYDDYRTLAPYLNHGVFEGYMTDAPNTYYLAAMPIVEGAYAYTPLDDRAPDAMTSIRRSVYDRLYEYAKDRYEPRFTVTLETNVAQPTDMQVKAKVPLADGFTDGEISIAHVPEKARFDRYTLPDNLKPYMDVQVQDNGAGTVSIRFHTDAAHALEADLLAKRSPMTGAPELLTLHFTAAGHAAPTSRDFMLRPDGEMMRKDGTLYRNWGASDIVPGSPEHALVLGVEGVKRFEISHLKEDWKKAKDQLKKLPKSPVRERLEARLKQAKQQAGFTASNADEE</sequence>
<feature type="signal peptide" evidence="2">
    <location>
        <begin position="1"/>
        <end position="35"/>
    </location>
</feature>